<name>A0A1I5SCZ9_9GAMM</name>
<accession>A0A1I5SCZ9</accession>
<dbReference type="InterPro" id="IPR022376">
    <property type="entry name" value="PQQ_CXXCW"/>
</dbReference>
<gene>
    <name evidence="3" type="ORF">SAMN03084138_02844</name>
</gene>
<keyword evidence="1" id="KW-0732">Signal</keyword>
<dbReference type="Gene3D" id="3.40.250.10">
    <property type="entry name" value="Rhodanese-like domain"/>
    <property type="match status" value="1"/>
</dbReference>
<reference evidence="3 4" key="1">
    <citation type="submission" date="2016-10" db="EMBL/GenBank/DDBJ databases">
        <authorList>
            <person name="de Groot N.N."/>
        </authorList>
    </citation>
    <scope>NUCLEOTIDE SEQUENCE [LARGE SCALE GENOMIC DNA]</scope>
    <source>
        <strain evidence="3 4">DSM 15893</strain>
    </source>
</reference>
<dbReference type="CDD" id="cd00158">
    <property type="entry name" value="RHOD"/>
    <property type="match status" value="1"/>
</dbReference>
<dbReference type="InterPro" id="IPR036873">
    <property type="entry name" value="Rhodanese-like_dom_sf"/>
</dbReference>
<dbReference type="PROSITE" id="PS50206">
    <property type="entry name" value="RHODANESE_3"/>
    <property type="match status" value="1"/>
</dbReference>
<dbReference type="InterPro" id="IPR001763">
    <property type="entry name" value="Rhodanese-like_dom"/>
</dbReference>
<sequence length="187" mass="20877">MKHCGKCRAFCSNCAILLCFCAMKISAETNSSPVIEPNDYRTEHYRAPVPTTLLGASVINAPDELHAFIERKTPRLIDVYPAPNKPEGLVKNTLWIEPTRDTLPNTYWLANVGHGIVPDDLVALLKAHLPIDDTPIVIFCEPSCWHSWNASKRALELGATHVYWYRAGVKGWKDAGYPLEAAEPIRP</sequence>
<feature type="chain" id="PRO_5010187681" evidence="1">
    <location>
        <begin position="28"/>
        <end position="187"/>
    </location>
</feature>
<evidence type="ECO:0000256" key="1">
    <source>
        <dbReference type="SAM" id="SignalP"/>
    </source>
</evidence>
<dbReference type="STRING" id="1121869.SAMN03084138_02844"/>
<evidence type="ECO:0000259" key="2">
    <source>
        <dbReference type="PROSITE" id="PS50206"/>
    </source>
</evidence>
<evidence type="ECO:0000313" key="4">
    <source>
        <dbReference type="Proteomes" id="UP000182692"/>
    </source>
</evidence>
<dbReference type="Proteomes" id="UP000182692">
    <property type="component" value="Unassembled WGS sequence"/>
</dbReference>
<dbReference type="SUPFAM" id="SSF52821">
    <property type="entry name" value="Rhodanese/Cell cycle control phosphatase"/>
    <property type="match status" value="1"/>
</dbReference>
<dbReference type="Pfam" id="PF00581">
    <property type="entry name" value="Rhodanese"/>
    <property type="match status" value="1"/>
</dbReference>
<organism evidence="3 4">
    <name type="scientific">Enterovibrio norvegicus DSM 15893</name>
    <dbReference type="NCBI Taxonomy" id="1121869"/>
    <lineage>
        <taxon>Bacteria</taxon>
        <taxon>Pseudomonadati</taxon>
        <taxon>Pseudomonadota</taxon>
        <taxon>Gammaproteobacteria</taxon>
        <taxon>Vibrionales</taxon>
        <taxon>Vibrionaceae</taxon>
        <taxon>Enterovibrio</taxon>
    </lineage>
</organism>
<dbReference type="EMBL" id="FOWR01000021">
    <property type="protein sequence ID" value="SFP68579.1"/>
    <property type="molecule type" value="Genomic_DNA"/>
</dbReference>
<dbReference type="AlphaFoldDB" id="A0A1I5SCZ9"/>
<feature type="domain" description="Rhodanese" evidence="2">
    <location>
        <begin position="118"/>
        <end position="181"/>
    </location>
</feature>
<proteinExistence type="predicted"/>
<evidence type="ECO:0000313" key="3">
    <source>
        <dbReference type="EMBL" id="SFP68579.1"/>
    </source>
</evidence>
<feature type="signal peptide" evidence="1">
    <location>
        <begin position="1"/>
        <end position="27"/>
    </location>
</feature>
<protein>
    <submittedName>
        <fullName evidence="3">PQQ-dependent catabolism-associated CXXCW motif protein</fullName>
    </submittedName>
</protein>
<dbReference type="NCBIfam" id="TIGR03865">
    <property type="entry name" value="PQQ_CXXCW"/>
    <property type="match status" value="1"/>
</dbReference>